<feature type="compositionally biased region" description="Basic and acidic residues" evidence="2">
    <location>
        <begin position="197"/>
        <end position="209"/>
    </location>
</feature>
<reference evidence="3" key="1">
    <citation type="submission" date="2025-08" db="UniProtKB">
        <authorList>
            <consortium name="Ensembl"/>
        </authorList>
    </citation>
    <scope>IDENTIFICATION</scope>
</reference>
<feature type="region of interest" description="Disordered" evidence="2">
    <location>
        <begin position="168"/>
        <end position="343"/>
    </location>
</feature>
<dbReference type="Proteomes" id="UP000694428">
    <property type="component" value="Unplaced"/>
</dbReference>
<evidence type="ECO:0000313" key="4">
    <source>
        <dbReference type="Proteomes" id="UP000694428"/>
    </source>
</evidence>
<feature type="compositionally biased region" description="Gly residues" evidence="2">
    <location>
        <begin position="280"/>
        <end position="299"/>
    </location>
</feature>
<name>A0A8C9L6P1_PAVCR</name>
<dbReference type="AlphaFoldDB" id="A0A8C9L6P1"/>
<protein>
    <submittedName>
        <fullName evidence="3">Uncharacterized protein</fullName>
    </submittedName>
</protein>
<keyword evidence="1" id="KW-0175">Coiled coil</keyword>
<dbReference type="Ensembl" id="ENSPSTT00000006330.1">
    <property type="protein sequence ID" value="ENSPSTP00000006034.1"/>
    <property type="gene ID" value="ENSPSTG00000004263.1"/>
</dbReference>
<feature type="compositionally biased region" description="Gly residues" evidence="2">
    <location>
        <begin position="317"/>
        <end position="327"/>
    </location>
</feature>
<evidence type="ECO:0000313" key="3">
    <source>
        <dbReference type="Ensembl" id="ENSPSTP00000006034.1"/>
    </source>
</evidence>
<feature type="coiled-coil region" evidence="1">
    <location>
        <begin position="45"/>
        <end position="86"/>
    </location>
</feature>
<evidence type="ECO:0000256" key="2">
    <source>
        <dbReference type="SAM" id="MobiDB-lite"/>
    </source>
</evidence>
<dbReference type="FunFam" id="1.20.5.340:FF:000032">
    <property type="entry name" value="Tropomyosin alpha-1 chain"/>
    <property type="match status" value="1"/>
</dbReference>
<keyword evidence="4" id="KW-1185">Reference proteome</keyword>
<feature type="region of interest" description="Disordered" evidence="2">
    <location>
        <begin position="115"/>
        <end position="139"/>
    </location>
</feature>
<dbReference type="Gene3D" id="1.20.5.340">
    <property type="match status" value="1"/>
</dbReference>
<accession>A0A8C9L6P1</accession>
<reference evidence="3" key="2">
    <citation type="submission" date="2025-09" db="UniProtKB">
        <authorList>
            <consortium name="Ensembl"/>
        </authorList>
    </citation>
    <scope>IDENTIFICATION</scope>
</reference>
<organism evidence="3 4">
    <name type="scientific">Pavo cristatus</name>
    <name type="common">Indian peafowl</name>
    <name type="synonym">Blue peafowl</name>
    <dbReference type="NCBI Taxonomy" id="9049"/>
    <lineage>
        <taxon>Eukaryota</taxon>
        <taxon>Metazoa</taxon>
        <taxon>Chordata</taxon>
        <taxon>Craniata</taxon>
        <taxon>Vertebrata</taxon>
        <taxon>Euteleostomi</taxon>
        <taxon>Archelosauria</taxon>
        <taxon>Archosauria</taxon>
        <taxon>Dinosauria</taxon>
        <taxon>Saurischia</taxon>
        <taxon>Theropoda</taxon>
        <taxon>Coelurosauria</taxon>
        <taxon>Aves</taxon>
        <taxon>Neognathae</taxon>
        <taxon>Galloanserae</taxon>
        <taxon>Galliformes</taxon>
        <taxon>Phasianidae</taxon>
        <taxon>Phasianinae</taxon>
        <taxon>Pavo</taxon>
    </lineage>
</organism>
<evidence type="ECO:0000256" key="1">
    <source>
        <dbReference type="SAM" id="Coils"/>
    </source>
</evidence>
<proteinExistence type="predicted"/>
<sequence length="343" mass="35398">MRCKGDDAKFCIEPHPVLSDSGCCCTDSMVLIIFPGIRCQVEDELVALQKKLKGTEDELDKYSEALKDAQEKLEQAEKKATDYFGQGMGKQCYGSGTSVRCPLCSRSAPRAAAAAQGTARGGGRRAGRDGRGGDGVLQQRRNVLYKRTPRRCSRGLAWRTALLGAGLHRPAPPRPAPPAPELPGPVPLLPRQHGPRRGTERPAPGRDRCSVLGRPELPRAAPLLTSPPHLPPRDVIGPLKGAGPRAATCSTARPARRAHGRAELPGSGEEEDPMPAAAGGRSGGSCPGPAAGAGPGTGPAGESRRRGGGAQQTHPTGGRGAGPGPGALGHSPAEAGGGRESGR</sequence>
<feature type="compositionally biased region" description="Pro residues" evidence="2">
    <location>
        <begin position="170"/>
        <end position="188"/>
    </location>
</feature>
<dbReference type="SUPFAM" id="SSF57997">
    <property type="entry name" value="Tropomyosin"/>
    <property type="match status" value="1"/>
</dbReference>